<proteinExistence type="predicted"/>
<dbReference type="GO" id="GO:0042626">
    <property type="term" value="F:ATPase-coupled transmembrane transporter activity"/>
    <property type="evidence" value="ECO:0007669"/>
    <property type="project" value="TreeGrafter"/>
</dbReference>
<dbReference type="InterPro" id="IPR027417">
    <property type="entry name" value="P-loop_NTPase"/>
</dbReference>
<name>A0A0W0RQ55_LEGBO</name>
<keyword evidence="2" id="KW-0067">ATP-binding</keyword>
<reference evidence="2 3" key="1">
    <citation type="submission" date="2015-11" db="EMBL/GenBank/DDBJ databases">
        <title>Genomic analysis of 38 Legionella species identifies large and diverse effector repertoires.</title>
        <authorList>
            <person name="Burstein D."/>
            <person name="Amaro F."/>
            <person name="Zusman T."/>
            <person name="Lifshitz Z."/>
            <person name="Cohen O."/>
            <person name="Gilbert J.A."/>
            <person name="Pupko T."/>
            <person name="Shuman H.A."/>
            <person name="Segal G."/>
        </authorList>
    </citation>
    <scope>NUCLEOTIDE SEQUENCE [LARGE SCALE GENOMIC DNA]</scope>
    <source>
        <strain evidence="2 3">WIGA</strain>
    </source>
</reference>
<keyword evidence="2" id="KW-0378">Hydrolase</keyword>
<protein>
    <submittedName>
        <fullName evidence="2">Multidrug resistance ABC transporter ATP-binding protein</fullName>
        <ecNumber evidence="2">3.6.3.44</ecNumber>
    </submittedName>
</protein>
<dbReference type="SUPFAM" id="SSF52540">
    <property type="entry name" value="P-loop containing nucleoside triphosphate hydrolases"/>
    <property type="match status" value="1"/>
</dbReference>
<dbReference type="STRING" id="447.Lboz_1846"/>
<feature type="domain" description="ABC transporter" evidence="1">
    <location>
        <begin position="2"/>
        <end position="72"/>
    </location>
</feature>
<dbReference type="EC" id="3.6.3.44" evidence="2"/>
<gene>
    <name evidence="2" type="ORF">Lboz_1846</name>
</gene>
<comment type="caution">
    <text evidence="2">The sequence shown here is derived from an EMBL/GenBank/DDBJ whole genome shotgun (WGS) entry which is preliminary data.</text>
</comment>
<organism evidence="2 3">
    <name type="scientific">Legionella bozemanae</name>
    <name type="common">Fluoribacter bozemanae</name>
    <dbReference type="NCBI Taxonomy" id="447"/>
    <lineage>
        <taxon>Bacteria</taxon>
        <taxon>Pseudomonadati</taxon>
        <taxon>Pseudomonadota</taxon>
        <taxon>Gammaproteobacteria</taxon>
        <taxon>Legionellales</taxon>
        <taxon>Legionellaceae</taxon>
        <taxon>Legionella</taxon>
    </lineage>
</organism>
<keyword evidence="2" id="KW-0547">Nucleotide-binding</keyword>
<dbReference type="PANTHER" id="PTHR24221">
    <property type="entry name" value="ATP-BINDING CASSETTE SUB-FAMILY B"/>
    <property type="match status" value="1"/>
</dbReference>
<dbReference type="InterPro" id="IPR039421">
    <property type="entry name" value="Type_1_exporter"/>
</dbReference>
<accession>A0A0W0RQ55</accession>
<dbReference type="InterPro" id="IPR003439">
    <property type="entry name" value="ABC_transporter-like_ATP-bd"/>
</dbReference>
<evidence type="ECO:0000259" key="1">
    <source>
        <dbReference type="Pfam" id="PF00005"/>
    </source>
</evidence>
<dbReference type="AlphaFoldDB" id="A0A0W0RQ55"/>
<evidence type="ECO:0000313" key="2">
    <source>
        <dbReference type="EMBL" id="KTC73200.1"/>
    </source>
</evidence>
<dbReference type="PATRIC" id="fig|447.4.peg.1964"/>
<dbReference type="PANTHER" id="PTHR24221:SF654">
    <property type="entry name" value="ATP-BINDING CASSETTE SUB-FAMILY B MEMBER 6"/>
    <property type="match status" value="1"/>
</dbReference>
<dbReference type="GO" id="GO:0005524">
    <property type="term" value="F:ATP binding"/>
    <property type="evidence" value="ECO:0007669"/>
    <property type="project" value="UniProtKB-KW"/>
</dbReference>
<sequence length="105" mass="12302">MRLYDVQNGKILIDEQDISIINKHSLCDNIAFIPQHPSLFHRTVYENILYGRIGASYEEVINASKKLMRMNLLSTYRKDMTLLLEKDGLNYPADNVKELRLQELF</sequence>
<dbReference type="GO" id="GO:0016887">
    <property type="term" value="F:ATP hydrolysis activity"/>
    <property type="evidence" value="ECO:0007669"/>
    <property type="project" value="InterPro"/>
</dbReference>
<dbReference type="EMBL" id="LNXU01000019">
    <property type="protein sequence ID" value="KTC73200.1"/>
    <property type="molecule type" value="Genomic_DNA"/>
</dbReference>
<dbReference type="Gene3D" id="3.40.50.300">
    <property type="entry name" value="P-loop containing nucleotide triphosphate hydrolases"/>
    <property type="match status" value="1"/>
</dbReference>
<evidence type="ECO:0000313" key="3">
    <source>
        <dbReference type="Proteomes" id="UP000054695"/>
    </source>
</evidence>
<keyword evidence="3" id="KW-1185">Reference proteome</keyword>
<dbReference type="Pfam" id="PF00005">
    <property type="entry name" value="ABC_tran"/>
    <property type="match status" value="1"/>
</dbReference>
<dbReference type="Proteomes" id="UP000054695">
    <property type="component" value="Unassembled WGS sequence"/>
</dbReference>